<dbReference type="STRING" id="336831.WG68_03865"/>
<organism evidence="5 6">
    <name type="scientific">Arsukibacterium ikkense</name>
    <dbReference type="NCBI Taxonomy" id="336831"/>
    <lineage>
        <taxon>Bacteria</taxon>
        <taxon>Pseudomonadati</taxon>
        <taxon>Pseudomonadota</taxon>
        <taxon>Gammaproteobacteria</taxon>
        <taxon>Chromatiales</taxon>
        <taxon>Chromatiaceae</taxon>
        <taxon>Arsukibacterium</taxon>
    </lineage>
</organism>
<dbReference type="InterPro" id="IPR018893">
    <property type="entry name" value="T8SS_CsgF"/>
</dbReference>
<comment type="caution">
    <text evidence="5">The sequence shown here is derived from an EMBL/GenBank/DDBJ whole genome shotgun (WGS) entry which is preliminary data.</text>
</comment>
<feature type="chain" id="PRO_5005644500" description="Curli production assembly/transport component CsgF" evidence="4">
    <location>
        <begin position="19"/>
        <end position="129"/>
    </location>
</feature>
<dbReference type="Proteomes" id="UP000034228">
    <property type="component" value="Unassembled WGS sequence"/>
</dbReference>
<comment type="function">
    <text evidence="1">May be involved in the biogenesis of curli organelles.</text>
</comment>
<proteinExistence type="predicted"/>
<keyword evidence="6" id="KW-1185">Reference proteome</keyword>
<keyword evidence="3 4" id="KW-0732">Signal</keyword>
<evidence type="ECO:0000256" key="4">
    <source>
        <dbReference type="SAM" id="SignalP"/>
    </source>
</evidence>
<dbReference type="RefSeq" id="WP_046556357.1">
    <property type="nucleotide sequence ID" value="NZ_LAHO01000003.1"/>
</dbReference>
<evidence type="ECO:0000313" key="5">
    <source>
        <dbReference type="EMBL" id="KKO46465.1"/>
    </source>
</evidence>
<feature type="signal peptide" evidence="4">
    <location>
        <begin position="1"/>
        <end position="18"/>
    </location>
</feature>
<sequence>MKKSAVLLFLLTIASVNATELVYTPINPSFGGNPLNGNFLLQKAQSQNGYTAERPTLSFIDKFQEALERNIINSLTRRIADGDVVDGVYNTGEYLVEITTGTDGSVVVNITNLDTGEVTIITIPVIGGR</sequence>
<evidence type="ECO:0000256" key="3">
    <source>
        <dbReference type="ARBA" id="ARBA00022729"/>
    </source>
</evidence>
<dbReference type="Pfam" id="PF10614">
    <property type="entry name" value="CsgF"/>
    <property type="match status" value="1"/>
</dbReference>
<accession>A0A0M2V9Y9</accession>
<gene>
    <name evidence="5" type="ORF">WG68_03865</name>
</gene>
<dbReference type="PATRIC" id="fig|336831.14.peg.3085"/>
<dbReference type="EMBL" id="LAHO01000003">
    <property type="protein sequence ID" value="KKO46465.1"/>
    <property type="molecule type" value="Genomic_DNA"/>
</dbReference>
<evidence type="ECO:0000313" key="6">
    <source>
        <dbReference type="Proteomes" id="UP000034228"/>
    </source>
</evidence>
<reference evidence="5 6" key="1">
    <citation type="submission" date="2015-03" db="EMBL/GenBank/DDBJ databases">
        <title>Draft genome sequences of two protease-producing strains of Arsukibacterium isolated from two cold and alkaline environments.</title>
        <authorList>
            <person name="Lylloff J.E."/>
            <person name="Skov L.B."/>
            <person name="Jepsen M."/>
            <person name="Hallin P.F."/>
            <person name="Sorensen S.J."/>
            <person name="Stougaard P."/>
            <person name="Glaring M.A."/>
        </authorList>
    </citation>
    <scope>NUCLEOTIDE SEQUENCE [LARGE SCALE GENOMIC DNA]</scope>
    <source>
        <strain evidence="5 6">GCM72</strain>
    </source>
</reference>
<evidence type="ECO:0000256" key="1">
    <source>
        <dbReference type="ARBA" id="ARBA00003989"/>
    </source>
</evidence>
<evidence type="ECO:0000256" key="2">
    <source>
        <dbReference type="ARBA" id="ARBA00014031"/>
    </source>
</evidence>
<dbReference type="AlphaFoldDB" id="A0A0M2V9Y9"/>
<dbReference type="OrthoDB" id="1443407at2"/>
<protein>
    <recommendedName>
        <fullName evidence="2">Curli production assembly/transport component CsgF</fullName>
    </recommendedName>
</protein>
<name>A0A0M2V9Y9_9GAMM</name>